<evidence type="ECO:0000256" key="2">
    <source>
        <dbReference type="ARBA" id="ARBA00009664"/>
    </source>
</evidence>
<evidence type="ECO:0000256" key="3">
    <source>
        <dbReference type="ARBA" id="ARBA00021523"/>
    </source>
</evidence>
<dbReference type="InterPro" id="IPR007570">
    <property type="entry name" value="Uncharacterised_Ycf23"/>
</dbReference>
<comment type="subcellular location">
    <subcellularLocation>
        <location evidence="1">Plastid</location>
    </subcellularLocation>
</comment>
<accession>M5DDK0</accession>
<dbReference type="OrthoDB" id="5415at2759"/>
<dbReference type="EMBL" id="HF562234">
    <property type="protein sequence ID" value="CCP38219.1"/>
    <property type="molecule type" value="Genomic_DNA"/>
</dbReference>
<name>M5DDK0_CHOCR</name>
<sequence length="274" mass="29989">MKLSNIKFKKNFSTSRVVKIISGLSNFNLNYIVRVVKAAQIGKADYVDIAANAKIVSVIKSFTKIPICVSSINSIDLYRCIVSGADVVEIGNFDSLYSQGIIFSSNQVIKLAQEIKLLLPNSTICVTIPHILLLDQQIRLVSNLQKIGISMVQTEGLSTKLIYRSIYNSYVSYSIYKASAALSSSYSISQSTDIPVLSSSGINSISAPIAIAYQASGVGIGSLLKNFNTIDEMSNCINDIVVSLSYCIYGLPQKKSLKIHRFINFDIQIAVYIN</sequence>
<gene>
    <name evidence="5" type="primary">ycf23</name>
    <name evidence="5" type="ORF">CHC_1070</name>
</gene>
<dbReference type="PANTHER" id="PTHR36895:SF1">
    <property type="entry name" value="YCF23 PROTEIN"/>
    <property type="match status" value="1"/>
</dbReference>
<dbReference type="RefSeq" id="YP_007627472.1">
    <property type="nucleotide sequence ID" value="NC_020795.1"/>
</dbReference>
<dbReference type="AlphaFoldDB" id="M5DDK0"/>
<dbReference type="SUPFAM" id="SSF51395">
    <property type="entry name" value="FMN-linked oxidoreductases"/>
    <property type="match status" value="1"/>
</dbReference>
<dbReference type="PANTHER" id="PTHR36895">
    <property type="match status" value="1"/>
</dbReference>
<comment type="similarity">
    <text evidence="2">Belongs to the ycf23 family.</text>
</comment>
<evidence type="ECO:0000313" key="6">
    <source>
        <dbReference type="Proteomes" id="UP000012073"/>
    </source>
</evidence>
<dbReference type="Proteomes" id="UP000012073">
    <property type="component" value="Plastid Pltd"/>
</dbReference>
<dbReference type="OMA" id="IAGLMNF"/>
<organism evidence="5 6">
    <name type="scientific">Chondrus crispus</name>
    <name type="common">Carrageen Irish moss</name>
    <name type="synonym">Polymorpha crispa</name>
    <dbReference type="NCBI Taxonomy" id="2769"/>
    <lineage>
        <taxon>Eukaryota</taxon>
        <taxon>Rhodophyta</taxon>
        <taxon>Florideophyceae</taxon>
        <taxon>Rhodymeniophycidae</taxon>
        <taxon>Gigartinales</taxon>
        <taxon>Gigartinaceae</taxon>
        <taxon>Chondrus</taxon>
    </lineage>
</organism>
<dbReference type="GO" id="GO:0009536">
    <property type="term" value="C:plastid"/>
    <property type="evidence" value="ECO:0007669"/>
    <property type="project" value="UniProtKB-SubCell"/>
</dbReference>
<keyword evidence="6" id="KW-1185">Reference proteome</keyword>
<keyword evidence="4 5" id="KW-0934">Plastid</keyword>
<geneLocation type="plastid" evidence="5"/>
<dbReference type="STRING" id="2769.M5DDK0"/>
<dbReference type="Pfam" id="PF04481">
    <property type="entry name" value="DUF561"/>
    <property type="match status" value="1"/>
</dbReference>
<evidence type="ECO:0000256" key="1">
    <source>
        <dbReference type="ARBA" id="ARBA00004474"/>
    </source>
</evidence>
<reference evidence="5 6" key="1">
    <citation type="journal article" date="2013" name="PLoS ONE">
        <title>Evolution of red algal plastid genomes: ancient architectures, introns, horizontal gene transfer, and taxonomic utility of plastid markers.</title>
        <authorList>
            <person name="Janouskovec J."/>
            <person name="Liu S.-L."/>
            <person name="Martone P.T."/>
            <person name="Carre W."/>
            <person name="Leblanc C."/>
            <person name="Collen J."/>
            <person name="Keeling P.J."/>
        </authorList>
    </citation>
    <scope>NUCLEOTIDE SEQUENCE [LARGE SCALE GENOMIC DNA]</scope>
    <source>
        <strain evidence="6">cv. Stackhouse</strain>
    </source>
</reference>
<evidence type="ECO:0000256" key="4">
    <source>
        <dbReference type="ARBA" id="ARBA00022640"/>
    </source>
</evidence>
<dbReference type="GeneID" id="14971218"/>
<protein>
    <recommendedName>
        <fullName evidence="3">Uncharacterized protein ycf23</fullName>
    </recommendedName>
</protein>
<dbReference type="KEGG" id="ccp:CHC_1070"/>
<proteinExistence type="inferred from homology"/>
<dbReference type="Gramene" id="CCP38219">
    <property type="protein sequence ID" value="CCP38219"/>
    <property type="gene ID" value="CHC_1070"/>
</dbReference>
<evidence type="ECO:0000313" key="5">
    <source>
        <dbReference type="EMBL" id="CCP38219.1"/>
    </source>
</evidence>